<dbReference type="InterPro" id="IPR020841">
    <property type="entry name" value="PKS_Beta-ketoAc_synthase_dom"/>
</dbReference>
<dbReference type="EMBL" id="CP063362">
    <property type="protein sequence ID" value="QRG06532.1"/>
    <property type="molecule type" value="Genomic_DNA"/>
</dbReference>
<comment type="subcellular location">
    <subcellularLocation>
        <location evidence="1">Cell inner membrane</location>
    </subcellularLocation>
</comment>
<organism evidence="16 17">
    <name type="scientific">Xanthobacter dioxanivorans</name>
    <dbReference type="NCBI Taxonomy" id="2528964"/>
    <lineage>
        <taxon>Bacteria</taxon>
        <taxon>Pseudomonadati</taxon>
        <taxon>Pseudomonadota</taxon>
        <taxon>Alphaproteobacteria</taxon>
        <taxon>Hyphomicrobiales</taxon>
        <taxon>Xanthobacteraceae</taxon>
        <taxon>Xanthobacter</taxon>
    </lineage>
</organism>
<dbReference type="InterPro" id="IPR014030">
    <property type="entry name" value="Ketoacyl_synth_N"/>
</dbReference>
<accession>A0A974SIK3</accession>
<dbReference type="InterPro" id="IPR014031">
    <property type="entry name" value="Ketoacyl_synth_C"/>
</dbReference>
<evidence type="ECO:0000256" key="10">
    <source>
        <dbReference type="ARBA" id="ARBA00037576"/>
    </source>
</evidence>
<keyword evidence="8 14" id="KW-1133">Transmembrane helix</keyword>
<sequence>MTRRVAVTGLGAVSPLGMGVAQNLTALHAGQVGLAPLTLVPAGQVKTHLAGEVKGYAPEAHFEPRQISTLDRSSQFALLAAREAVTGAGDVLAGIAPERAGAIFGAAVGCETLEEGYRRIFVDGARPHPFTVPRVMPSSAASQISMAHHIFGPSFSTASACSSASHAIGLAFHMVRSGLLDVAVTGGCEAPITLGMVKSWEALRVLSGDTCRPFSKDRSGLVLGEGAGALVLEDMERARARGAPILGEIIGFGMSADGADLTAPDARSAARAISAALADAGLDAGAVDYVSAHGTGTVLNDRTETAALRSVLGDRLARVPVSSIKSMTGHCLGASGALGAIATLLAMAHGFLPPTMNFREADPECDLDCVPNVARAAMPDVALVNAFAFGGLNAVLALRAAR</sequence>
<dbReference type="PROSITE" id="PS52004">
    <property type="entry name" value="KS3_2"/>
    <property type="match status" value="1"/>
</dbReference>
<evidence type="ECO:0000256" key="14">
    <source>
        <dbReference type="SAM" id="Phobius"/>
    </source>
</evidence>
<comment type="similarity">
    <text evidence="2 13">Belongs to the thiolase-like superfamily. Beta-ketoacyl-ACP synthases family.</text>
</comment>
<evidence type="ECO:0000256" key="13">
    <source>
        <dbReference type="RuleBase" id="RU003694"/>
    </source>
</evidence>
<gene>
    <name evidence="16" type="ORF">EZH22_26985</name>
</gene>
<feature type="transmembrane region" description="Helical" evidence="14">
    <location>
        <begin position="332"/>
        <end position="352"/>
    </location>
</feature>
<dbReference type="KEGG" id="xdi:EZH22_26985"/>
<dbReference type="GO" id="GO:0005886">
    <property type="term" value="C:plasma membrane"/>
    <property type="evidence" value="ECO:0007669"/>
    <property type="project" value="UniProtKB-SubCell"/>
</dbReference>
<evidence type="ECO:0000256" key="4">
    <source>
        <dbReference type="ARBA" id="ARBA00022475"/>
    </source>
</evidence>
<keyword evidence="5" id="KW-0997">Cell inner membrane</keyword>
<comment type="function">
    <text evidence="10">Proposed to synthesize NOD factor fatty acyl chain. Involved in the synthesis of a highly unsaturated fatty acid moiety, which forms part of a lipo-oligosaccharide that is responsible for host specificity.</text>
</comment>
<evidence type="ECO:0000256" key="5">
    <source>
        <dbReference type="ARBA" id="ARBA00022519"/>
    </source>
</evidence>
<keyword evidence="17" id="KW-1185">Reference proteome</keyword>
<dbReference type="SUPFAM" id="SSF53901">
    <property type="entry name" value="Thiolase-like"/>
    <property type="match status" value="2"/>
</dbReference>
<dbReference type="PANTHER" id="PTHR11712">
    <property type="entry name" value="POLYKETIDE SYNTHASE-RELATED"/>
    <property type="match status" value="1"/>
</dbReference>
<dbReference type="CDD" id="cd00834">
    <property type="entry name" value="KAS_I_II"/>
    <property type="match status" value="1"/>
</dbReference>
<dbReference type="GO" id="GO:0004315">
    <property type="term" value="F:3-oxoacyl-[acyl-carrier-protein] synthase activity"/>
    <property type="evidence" value="ECO:0007669"/>
    <property type="project" value="InterPro"/>
</dbReference>
<dbReference type="PANTHER" id="PTHR11712:SF352">
    <property type="entry name" value="3-OXOACYL-[ACYL-CARRIER-PROTEIN] SYNTHASE"/>
    <property type="match status" value="1"/>
</dbReference>
<keyword evidence="6 13" id="KW-0808">Transferase</keyword>
<evidence type="ECO:0000256" key="8">
    <source>
        <dbReference type="ARBA" id="ARBA00022989"/>
    </source>
</evidence>
<dbReference type="PROSITE" id="PS00606">
    <property type="entry name" value="KS3_1"/>
    <property type="match status" value="1"/>
</dbReference>
<dbReference type="InterPro" id="IPR000794">
    <property type="entry name" value="Beta-ketoacyl_synthase"/>
</dbReference>
<protein>
    <recommendedName>
        <fullName evidence="11">Nodulation protein E</fullName>
    </recommendedName>
    <alternativeName>
        <fullName evidence="12">Host-specificity of nodulation protein B</fullName>
    </alternativeName>
</protein>
<reference evidence="16 17" key="1">
    <citation type="submission" date="2020-10" db="EMBL/GenBank/DDBJ databases">
        <title>Degradation of 1,4-Dioxane by Xanthobacter sp. YN2, via a Novel Group-2 Soluble Di-Iron Monooxygenase.</title>
        <authorList>
            <person name="Ma F."/>
            <person name="Wang Y."/>
            <person name="Yang J."/>
            <person name="Guo H."/>
            <person name="Su D."/>
            <person name="Yu L."/>
        </authorList>
    </citation>
    <scope>NUCLEOTIDE SEQUENCE [LARGE SCALE GENOMIC DNA]</scope>
    <source>
        <strain evidence="16 17">YN2</strain>
    </source>
</reference>
<evidence type="ECO:0000256" key="6">
    <source>
        <dbReference type="ARBA" id="ARBA00022679"/>
    </source>
</evidence>
<dbReference type="Pfam" id="PF02801">
    <property type="entry name" value="Ketoacyl-synt_C"/>
    <property type="match status" value="1"/>
</dbReference>
<dbReference type="GO" id="GO:0006633">
    <property type="term" value="P:fatty acid biosynthetic process"/>
    <property type="evidence" value="ECO:0007669"/>
    <property type="project" value="InterPro"/>
</dbReference>
<evidence type="ECO:0000313" key="17">
    <source>
        <dbReference type="Proteomes" id="UP000596427"/>
    </source>
</evidence>
<dbReference type="AlphaFoldDB" id="A0A974SIK3"/>
<evidence type="ECO:0000256" key="9">
    <source>
        <dbReference type="ARBA" id="ARBA00023136"/>
    </source>
</evidence>
<keyword evidence="3" id="KW-0536">Nodulation</keyword>
<evidence type="ECO:0000313" key="16">
    <source>
        <dbReference type="EMBL" id="QRG06532.1"/>
    </source>
</evidence>
<evidence type="ECO:0000256" key="7">
    <source>
        <dbReference type="ARBA" id="ARBA00022692"/>
    </source>
</evidence>
<proteinExistence type="inferred from homology"/>
<keyword evidence="4" id="KW-1003">Cell membrane</keyword>
<dbReference type="InterPro" id="IPR016039">
    <property type="entry name" value="Thiolase-like"/>
</dbReference>
<evidence type="ECO:0000259" key="15">
    <source>
        <dbReference type="PROSITE" id="PS52004"/>
    </source>
</evidence>
<evidence type="ECO:0000256" key="11">
    <source>
        <dbReference type="ARBA" id="ARBA00039445"/>
    </source>
</evidence>
<dbReference type="Proteomes" id="UP000596427">
    <property type="component" value="Chromosome"/>
</dbReference>
<dbReference type="SMART" id="SM00825">
    <property type="entry name" value="PKS_KS"/>
    <property type="match status" value="1"/>
</dbReference>
<evidence type="ECO:0000256" key="1">
    <source>
        <dbReference type="ARBA" id="ARBA00004533"/>
    </source>
</evidence>
<dbReference type="InterPro" id="IPR018201">
    <property type="entry name" value="Ketoacyl_synth_AS"/>
</dbReference>
<dbReference type="Gene3D" id="3.40.47.10">
    <property type="match status" value="2"/>
</dbReference>
<evidence type="ECO:0000256" key="2">
    <source>
        <dbReference type="ARBA" id="ARBA00008467"/>
    </source>
</evidence>
<feature type="domain" description="Ketosynthase family 3 (KS3)" evidence="15">
    <location>
        <begin position="2"/>
        <end position="400"/>
    </location>
</feature>
<evidence type="ECO:0000256" key="3">
    <source>
        <dbReference type="ARBA" id="ARBA00022458"/>
    </source>
</evidence>
<dbReference type="RefSeq" id="WP_203193439.1">
    <property type="nucleotide sequence ID" value="NZ_CP063362.1"/>
</dbReference>
<keyword evidence="9 14" id="KW-0472">Membrane</keyword>
<dbReference type="Pfam" id="PF00109">
    <property type="entry name" value="ketoacyl-synt"/>
    <property type="match status" value="1"/>
</dbReference>
<evidence type="ECO:0000256" key="12">
    <source>
        <dbReference type="ARBA" id="ARBA00041756"/>
    </source>
</evidence>
<name>A0A974SIK3_9HYPH</name>
<keyword evidence="7 14" id="KW-0812">Transmembrane</keyword>